<evidence type="ECO:0000256" key="3">
    <source>
        <dbReference type="ARBA" id="ARBA00022576"/>
    </source>
</evidence>
<dbReference type="InterPro" id="IPR050596">
    <property type="entry name" value="AspAT/PAT-like"/>
</dbReference>
<dbReference type="InterPro" id="IPR015421">
    <property type="entry name" value="PyrdxlP-dep_Trfase_major"/>
</dbReference>
<dbReference type="EC" id="2.6.1.-" evidence="6"/>
<dbReference type="GO" id="GO:0030170">
    <property type="term" value="F:pyridoxal phosphate binding"/>
    <property type="evidence" value="ECO:0007669"/>
    <property type="project" value="InterPro"/>
</dbReference>
<dbReference type="PROSITE" id="PS00105">
    <property type="entry name" value="AA_TRANSFER_CLASS_1"/>
    <property type="match status" value="1"/>
</dbReference>
<dbReference type="Gene3D" id="3.90.1150.10">
    <property type="entry name" value="Aspartate Aminotransferase, domain 1"/>
    <property type="match status" value="1"/>
</dbReference>
<evidence type="ECO:0000256" key="4">
    <source>
        <dbReference type="ARBA" id="ARBA00022679"/>
    </source>
</evidence>
<dbReference type="Gene3D" id="3.40.640.10">
    <property type="entry name" value="Type I PLP-dependent aspartate aminotransferase-like (Major domain)"/>
    <property type="match status" value="1"/>
</dbReference>
<evidence type="ECO:0000256" key="2">
    <source>
        <dbReference type="ARBA" id="ARBA00007441"/>
    </source>
</evidence>
<evidence type="ECO:0000313" key="8">
    <source>
        <dbReference type="EMBL" id="HIU39377.1"/>
    </source>
</evidence>
<keyword evidence="5" id="KW-0663">Pyridoxal phosphate</keyword>
<dbReference type="Proteomes" id="UP000824076">
    <property type="component" value="Unassembled WGS sequence"/>
</dbReference>
<feature type="domain" description="Aminotransferase class I/classII large" evidence="7">
    <location>
        <begin position="32"/>
        <end position="389"/>
    </location>
</feature>
<protein>
    <recommendedName>
        <fullName evidence="6">Aminotransferase</fullName>
        <ecNumber evidence="6">2.6.1.-</ecNumber>
    </recommendedName>
</protein>
<evidence type="ECO:0000256" key="1">
    <source>
        <dbReference type="ARBA" id="ARBA00001933"/>
    </source>
</evidence>
<reference evidence="8" key="1">
    <citation type="submission" date="2020-10" db="EMBL/GenBank/DDBJ databases">
        <authorList>
            <person name="Gilroy R."/>
        </authorList>
    </citation>
    <scope>NUCLEOTIDE SEQUENCE</scope>
    <source>
        <strain evidence="8">17073</strain>
    </source>
</reference>
<dbReference type="PANTHER" id="PTHR46383:SF1">
    <property type="entry name" value="ASPARTATE AMINOTRANSFERASE"/>
    <property type="match status" value="1"/>
</dbReference>
<evidence type="ECO:0000313" key="9">
    <source>
        <dbReference type="Proteomes" id="UP000824076"/>
    </source>
</evidence>
<dbReference type="AlphaFoldDB" id="A0A9D1ILA8"/>
<gene>
    <name evidence="8" type="ORF">IAD18_06910</name>
</gene>
<dbReference type="InterPro" id="IPR015422">
    <property type="entry name" value="PyrdxlP-dep_Trfase_small"/>
</dbReference>
<dbReference type="InterPro" id="IPR004839">
    <property type="entry name" value="Aminotransferase_I/II_large"/>
</dbReference>
<evidence type="ECO:0000256" key="6">
    <source>
        <dbReference type="RuleBase" id="RU000481"/>
    </source>
</evidence>
<comment type="similarity">
    <text evidence="2 6">Belongs to the class-I pyridoxal-phosphate-dependent aminotransferase family.</text>
</comment>
<dbReference type="Pfam" id="PF00155">
    <property type="entry name" value="Aminotran_1_2"/>
    <property type="match status" value="1"/>
</dbReference>
<proteinExistence type="inferred from homology"/>
<dbReference type="InterPro" id="IPR004838">
    <property type="entry name" value="NHTrfase_class1_PyrdxlP-BS"/>
</dbReference>
<comment type="caution">
    <text evidence="8">The sequence shown here is derived from an EMBL/GenBank/DDBJ whole genome shotgun (WGS) entry which is preliminary data.</text>
</comment>
<keyword evidence="3 6" id="KW-0032">Aminotransferase</keyword>
<accession>A0A9D1ILA8</accession>
<evidence type="ECO:0000256" key="5">
    <source>
        <dbReference type="ARBA" id="ARBA00022898"/>
    </source>
</evidence>
<dbReference type="EMBL" id="DVMS01000195">
    <property type="protein sequence ID" value="HIU39377.1"/>
    <property type="molecule type" value="Genomic_DNA"/>
</dbReference>
<dbReference type="SUPFAM" id="SSF53383">
    <property type="entry name" value="PLP-dependent transferases"/>
    <property type="match status" value="1"/>
</dbReference>
<dbReference type="InterPro" id="IPR015424">
    <property type="entry name" value="PyrdxlP-dep_Trfase"/>
</dbReference>
<dbReference type="FunFam" id="3.40.640.10:FF:000033">
    <property type="entry name" value="Aspartate aminotransferase"/>
    <property type="match status" value="1"/>
</dbReference>
<evidence type="ECO:0000259" key="7">
    <source>
        <dbReference type="Pfam" id="PF00155"/>
    </source>
</evidence>
<sequence>MEHISQRVQSLSPSATLAMSQKSNELKAQGVDVINMSVGEPDFFTPDHIKKAAQKAIDDNFSFYTPVAGYLSLRKAIAAKMKNENGLDFAPEQIVVSGGAKQSLCNVILATINRGDEVVIPTPAWVSYVEMVKLAEGVPVTVHAGVEQNFKITPAQLEEAITPKTRMLLLCSPSNPTGSVYTRDELKALAEVVAKHPDILILSDEIYEHINYTGWRASIAEFESVRDRTVIVNGVSKAYAMTGWRIGFIAAPLWVAKATTKLQGQYTSNPSSIAQKAAEAAYLGPQDCVETMRRAFLRRRDLIVGLLKEIPGLRLNLPDGAFYVFPEVSAYFGKHCGNRVIGDANDLAMYLLEEAHVAAVSGDAFCAPGYIRLSYATSDENIREACRRIAAALGKLED</sequence>
<keyword evidence="4 6" id="KW-0808">Transferase</keyword>
<dbReference type="GO" id="GO:0008483">
    <property type="term" value="F:transaminase activity"/>
    <property type="evidence" value="ECO:0007669"/>
    <property type="project" value="UniProtKB-KW"/>
</dbReference>
<comment type="cofactor">
    <cofactor evidence="1 6">
        <name>pyridoxal 5'-phosphate</name>
        <dbReference type="ChEBI" id="CHEBI:597326"/>
    </cofactor>
</comment>
<dbReference type="CDD" id="cd00609">
    <property type="entry name" value="AAT_like"/>
    <property type="match status" value="1"/>
</dbReference>
<dbReference type="GO" id="GO:0006520">
    <property type="term" value="P:amino acid metabolic process"/>
    <property type="evidence" value="ECO:0007669"/>
    <property type="project" value="InterPro"/>
</dbReference>
<name>A0A9D1ILA8_9BACT</name>
<reference evidence="8" key="2">
    <citation type="journal article" date="2021" name="PeerJ">
        <title>Extensive microbial diversity within the chicken gut microbiome revealed by metagenomics and culture.</title>
        <authorList>
            <person name="Gilroy R."/>
            <person name="Ravi A."/>
            <person name="Getino M."/>
            <person name="Pursley I."/>
            <person name="Horton D.L."/>
            <person name="Alikhan N.F."/>
            <person name="Baker D."/>
            <person name="Gharbi K."/>
            <person name="Hall N."/>
            <person name="Watson M."/>
            <person name="Adriaenssens E.M."/>
            <person name="Foster-Nyarko E."/>
            <person name="Jarju S."/>
            <person name="Secka A."/>
            <person name="Antonio M."/>
            <person name="Oren A."/>
            <person name="Chaudhuri R.R."/>
            <person name="La Ragione R."/>
            <person name="Hildebrand F."/>
            <person name="Pallen M.J."/>
        </authorList>
    </citation>
    <scope>NUCLEOTIDE SEQUENCE</scope>
    <source>
        <strain evidence="8">17073</strain>
    </source>
</reference>
<organism evidence="8 9">
    <name type="scientific">Candidatus Limisoma intestinavium</name>
    <dbReference type="NCBI Taxonomy" id="2840856"/>
    <lineage>
        <taxon>Bacteria</taxon>
        <taxon>Pseudomonadati</taxon>
        <taxon>Bacteroidota</taxon>
        <taxon>Bacteroidia</taxon>
        <taxon>Bacteroidales</taxon>
        <taxon>Candidatus Limisoma</taxon>
    </lineage>
</organism>
<dbReference type="PANTHER" id="PTHR46383">
    <property type="entry name" value="ASPARTATE AMINOTRANSFERASE"/>
    <property type="match status" value="1"/>
</dbReference>